<name>A0A2A6BKB7_PRIPA</name>
<feature type="compositionally biased region" description="Basic and acidic residues" evidence="1">
    <location>
        <begin position="12"/>
        <end position="21"/>
    </location>
</feature>
<accession>A0A2A6BKB7</accession>
<dbReference type="AlphaFoldDB" id="A0A2A6BKB7"/>
<keyword evidence="3" id="KW-1185">Reference proteome</keyword>
<protein>
    <submittedName>
        <fullName evidence="2">Uncharacterized protein</fullName>
    </submittedName>
</protein>
<reference evidence="3" key="1">
    <citation type="journal article" date="2008" name="Nat. Genet.">
        <title>The Pristionchus pacificus genome provides a unique perspective on nematode lifestyle and parasitism.</title>
        <authorList>
            <person name="Dieterich C."/>
            <person name="Clifton S.W."/>
            <person name="Schuster L.N."/>
            <person name="Chinwalla A."/>
            <person name="Delehaunty K."/>
            <person name="Dinkelacker I."/>
            <person name="Fulton L."/>
            <person name="Fulton R."/>
            <person name="Godfrey J."/>
            <person name="Minx P."/>
            <person name="Mitreva M."/>
            <person name="Roeseler W."/>
            <person name="Tian H."/>
            <person name="Witte H."/>
            <person name="Yang S.P."/>
            <person name="Wilson R.K."/>
            <person name="Sommer R.J."/>
        </authorList>
    </citation>
    <scope>NUCLEOTIDE SEQUENCE [LARGE SCALE GENOMIC DNA]</scope>
    <source>
        <strain evidence="3">PS312</strain>
    </source>
</reference>
<feature type="region of interest" description="Disordered" evidence="1">
    <location>
        <begin position="290"/>
        <end position="309"/>
    </location>
</feature>
<feature type="region of interest" description="Disordered" evidence="1">
    <location>
        <begin position="1"/>
        <end position="28"/>
    </location>
</feature>
<gene>
    <name evidence="2" type="primary">WBGene00102663</name>
</gene>
<reference evidence="2" key="2">
    <citation type="submission" date="2022-06" db="UniProtKB">
        <authorList>
            <consortium name="EnsemblMetazoa"/>
        </authorList>
    </citation>
    <scope>IDENTIFICATION</scope>
    <source>
        <strain evidence="2">PS312</strain>
    </source>
</reference>
<evidence type="ECO:0000256" key="1">
    <source>
        <dbReference type="SAM" id="MobiDB-lite"/>
    </source>
</evidence>
<feature type="region of interest" description="Disordered" evidence="1">
    <location>
        <begin position="433"/>
        <end position="473"/>
    </location>
</feature>
<dbReference type="Proteomes" id="UP000005239">
    <property type="component" value="Unassembled WGS sequence"/>
</dbReference>
<proteinExistence type="predicted"/>
<evidence type="ECO:0000313" key="2">
    <source>
        <dbReference type="EnsemblMetazoa" id="PPA13109.1"/>
    </source>
</evidence>
<organism evidence="2 3">
    <name type="scientific">Pristionchus pacificus</name>
    <name type="common">Parasitic nematode worm</name>
    <dbReference type="NCBI Taxonomy" id="54126"/>
    <lineage>
        <taxon>Eukaryota</taxon>
        <taxon>Metazoa</taxon>
        <taxon>Ecdysozoa</taxon>
        <taxon>Nematoda</taxon>
        <taxon>Chromadorea</taxon>
        <taxon>Rhabditida</taxon>
        <taxon>Rhabditina</taxon>
        <taxon>Diplogasteromorpha</taxon>
        <taxon>Diplogasteroidea</taxon>
        <taxon>Neodiplogasteridae</taxon>
        <taxon>Pristionchus</taxon>
    </lineage>
</organism>
<accession>A0A8R1U925</accession>
<feature type="compositionally biased region" description="Pro residues" evidence="1">
    <location>
        <begin position="297"/>
        <end position="307"/>
    </location>
</feature>
<dbReference type="EnsemblMetazoa" id="PPA13109.1">
    <property type="protein sequence ID" value="PPA13109.1"/>
    <property type="gene ID" value="WBGene00102663"/>
</dbReference>
<feature type="compositionally biased region" description="Acidic residues" evidence="1">
    <location>
        <begin position="458"/>
        <end position="469"/>
    </location>
</feature>
<evidence type="ECO:0000313" key="3">
    <source>
        <dbReference type="Proteomes" id="UP000005239"/>
    </source>
</evidence>
<sequence>MIASRATVATHSVRDFSERPSHSGAPPVTLLARVEREDDEGSSVYFTRPPTAWENFKQRFCCCCSNYARSVGDISVAREEDPRTVHVSIFDPNFDLPPSSRIMIPWHDDDAITETFEEIRLDPSSLPPQYEDEVGSRMSSEDDICWIVSPIDQDPKDGPLRVLNYRRIKKVLKKLPNVFTRSITPHVMALAIDENDPPSDDVLNRAIKSTVMMTERWMKHIKKYADEYPDKTRLIFYQEGAYETAEDNHNRFESTFNIPGLHTKILLEQGLHIRYGEYLPKGTIVLKSIPAVSRPTNRPPEPGPPPQSRVDAMQNAMNILVWLQTTIAMNPQLPAHILLQYITQSAPQEQINHLFGYLAQAFPQFCQSSPGVNPVQIAYYALPSVSRIAAAPAHSIQQQVPVPQQHMAPGPVPQQSVLQAVSLIHNQRAPVQHSAAPIPISASPTLTNSSSDDSDRSESDDEGESEPEEFPVNVCLGDGDECLISSLYDALTYPRDNTGDNVKVPRHPEPNDPDEKFFRMDPMLILNRICVWLFFCTHQKPSSDARQVIPLSYTDPTDLNDEDRNILDVTEISLELQGLLSSPQSNHTGQDAMTSREAAAQWQIACGSFKGVTMGKDYDNNIKNFIMGLITVAHMTYEDAMKCIKDAVPQAFQPRGREYTPSPEVHSIVVSFEHTQQTAHFLHHQMASSKNFLNACRASDQVMKNSFARGANEFDVRNGMGMGVTIAALAAQFMHSVATNKADLKRVLATPLIHMSQKRRREEAATSSSFALREEFDELPSAFKPVVPKANGEEKKSQE</sequence>